<reference evidence="1" key="2">
    <citation type="journal article" date="2023" name="Int. J. Mol. Sci.">
        <title>De Novo Assembly and Annotation of 11 Diverse Shrub Willow (Salix) Genomes Reveals Novel Gene Organization in Sex-Linked Regions.</title>
        <authorList>
            <person name="Hyden B."/>
            <person name="Feng K."/>
            <person name="Yates T.B."/>
            <person name="Jawdy S."/>
            <person name="Cereghino C."/>
            <person name="Smart L.B."/>
            <person name="Muchero W."/>
        </authorList>
    </citation>
    <scope>NUCLEOTIDE SEQUENCE [LARGE SCALE GENOMIC DNA]</scope>
    <source>
        <tissue evidence="1">Shoot tip</tissue>
    </source>
</reference>
<sequence length="312" mass="32708">MQLRSFPLQTINPLLRRTYLVLKILLMMTLLQANRSQILVTIRMLILLCILPKAYCHETFRKQTAEPSIEHPNCKQAANGVGGNVETPFSPSQRSNVSAVNAHGKGLQQGAANVQDIGLQQGIHNDAMPAEDATVGGEWETMKKKQKNSQHHKKTMASSVGAAGATVSAASGVAGMGANIAPVSGATVRAASGVVGMGSDFALVSGAAASVAGMRSDFAPVSGATTRAASGVVGMRADIAPVSGMADRAARADSLMAARVVSSVAAGADSGLFIFHKSKNFTSDYEIRMPLDRPLGNHYSDPDGQRNRIEIL</sequence>
<dbReference type="AlphaFoldDB" id="A0A9Q0ZYR8"/>
<dbReference type="InterPro" id="IPR044792">
    <property type="entry name" value="TAR1"/>
</dbReference>
<accession>A0A9Q0ZYR8</accession>
<evidence type="ECO:0000313" key="2">
    <source>
        <dbReference type="Proteomes" id="UP001151529"/>
    </source>
</evidence>
<dbReference type="EMBL" id="JAPFFL010000001">
    <property type="protein sequence ID" value="KAJ6751935.1"/>
    <property type="molecule type" value="Genomic_DNA"/>
</dbReference>
<dbReference type="GO" id="GO:0043457">
    <property type="term" value="P:regulation of cellular respiration"/>
    <property type="evidence" value="ECO:0007669"/>
    <property type="project" value="InterPro"/>
</dbReference>
<name>A0A9Q0ZYR8_SALVM</name>
<dbReference type="PANTHER" id="PTHR47188:SF1">
    <property type="entry name" value="PROTEIN TAR1"/>
    <property type="match status" value="1"/>
</dbReference>
<reference evidence="1" key="1">
    <citation type="submission" date="2022-11" db="EMBL/GenBank/DDBJ databases">
        <authorList>
            <person name="Hyden B.L."/>
            <person name="Feng K."/>
            <person name="Yates T."/>
            <person name="Jawdy S."/>
            <person name="Smart L.B."/>
            <person name="Muchero W."/>
        </authorList>
    </citation>
    <scope>NUCLEOTIDE SEQUENCE</scope>
    <source>
        <tissue evidence="1">Shoot tip</tissue>
    </source>
</reference>
<evidence type="ECO:0000313" key="1">
    <source>
        <dbReference type="EMBL" id="KAJ6751935.1"/>
    </source>
</evidence>
<comment type="caution">
    <text evidence="1">The sequence shown here is derived from an EMBL/GenBank/DDBJ whole genome shotgun (WGS) entry which is preliminary data.</text>
</comment>
<gene>
    <name evidence="1" type="ORF">OIU85_002360</name>
</gene>
<keyword evidence="2" id="KW-1185">Reference proteome</keyword>
<proteinExistence type="predicted"/>
<organism evidence="1 2">
    <name type="scientific">Salix viminalis</name>
    <name type="common">Common osier</name>
    <name type="synonym">Basket willow</name>
    <dbReference type="NCBI Taxonomy" id="40686"/>
    <lineage>
        <taxon>Eukaryota</taxon>
        <taxon>Viridiplantae</taxon>
        <taxon>Streptophyta</taxon>
        <taxon>Embryophyta</taxon>
        <taxon>Tracheophyta</taxon>
        <taxon>Spermatophyta</taxon>
        <taxon>Magnoliopsida</taxon>
        <taxon>eudicotyledons</taxon>
        <taxon>Gunneridae</taxon>
        <taxon>Pentapetalae</taxon>
        <taxon>rosids</taxon>
        <taxon>fabids</taxon>
        <taxon>Malpighiales</taxon>
        <taxon>Salicaceae</taxon>
        <taxon>Saliceae</taxon>
        <taxon>Salix</taxon>
    </lineage>
</organism>
<dbReference type="Proteomes" id="UP001151529">
    <property type="component" value="Chromosome 16"/>
</dbReference>
<protein>
    <submittedName>
        <fullName evidence="1">Uncharacterized protein</fullName>
    </submittedName>
</protein>
<dbReference type="PANTHER" id="PTHR47188">
    <property type="entry name" value="PROTEIN TAR1"/>
    <property type="match status" value="1"/>
</dbReference>
<dbReference type="OrthoDB" id="1748044at2759"/>